<dbReference type="SUPFAM" id="SSF56784">
    <property type="entry name" value="HAD-like"/>
    <property type="match status" value="1"/>
</dbReference>
<dbReference type="EMBL" id="MDKE01000069">
    <property type="protein sequence ID" value="OIN04361.1"/>
    <property type="molecule type" value="Genomic_DNA"/>
</dbReference>
<comment type="caution">
    <text evidence="1">The sequence shown here is derived from an EMBL/GenBank/DDBJ whole genome shotgun (WGS) entry which is preliminary data.</text>
</comment>
<keyword evidence="2" id="KW-1185">Reference proteome</keyword>
<dbReference type="InterPro" id="IPR036412">
    <property type="entry name" value="HAD-like_sf"/>
</dbReference>
<dbReference type="AlphaFoldDB" id="A0A1J4QBI6"/>
<dbReference type="GO" id="GO:0008967">
    <property type="term" value="F:phosphoglycolate phosphatase activity"/>
    <property type="evidence" value="ECO:0007669"/>
    <property type="project" value="TreeGrafter"/>
</dbReference>
<dbReference type="InterPro" id="IPR041492">
    <property type="entry name" value="HAD_2"/>
</dbReference>
<proteinExistence type="predicted"/>
<sequence>MMKYQLVIFDWDGTLMDSVARIVSSMQGAALDCALRVPTAEAVRDIIGLSLHKAFPLLFGSLTAEEEAAMFAAYRRHYLELNETPSPLFAGAADTIKGLHGNGYRLAVATGKQRVGLDRVLAETRLGDYFHALRGADQAQSKPHPLMLEQILDELKLDPAEAVMVGDSSYDLAMAEAIGMDRIGVTYGVHDSTKLCQHTPLTLIDDIRQLPNWL</sequence>
<dbReference type="InterPro" id="IPR023198">
    <property type="entry name" value="PGP-like_dom2"/>
</dbReference>
<dbReference type="STRING" id="1414654.BFR47_07125"/>
<dbReference type="SFLD" id="SFLDS00003">
    <property type="entry name" value="Haloacid_Dehalogenase"/>
    <property type="match status" value="1"/>
</dbReference>
<dbReference type="SFLD" id="SFLDG01135">
    <property type="entry name" value="C1.5.6:_HAD__Beta-PGM__Phospha"/>
    <property type="match status" value="1"/>
</dbReference>
<gene>
    <name evidence="1" type="ORF">BFR47_07125</name>
</gene>
<dbReference type="Proteomes" id="UP000243073">
    <property type="component" value="Unassembled WGS sequence"/>
</dbReference>
<dbReference type="Gene3D" id="1.10.150.240">
    <property type="entry name" value="Putative phosphatase, domain 2"/>
    <property type="match status" value="1"/>
</dbReference>
<dbReference type="GO" id="GO:0005829">
    <property type="term" value="C:cytosol"/>
    <property type="evidence" value="ECO:0007669"/>
    <property type="project" value="TreeGrafter"/>
</dbReference>
<evidence type="ECO:0000313" key="1">
    <source>
        <dbReference type="EMBL" id="OIN04361.1"/>
    </source>
</evidence>
<dbReference type="PANTHER" id="PTHR43434:SF24">
    <property type="entry name" value="HYDROLASE-RELATED"/>
    <property type="match status" value="1"/>
</dbReference>
<dbReference type="InterPro" id="IPR023214">
    <property type="entry name" value="HAD_sf"/>
</dbReference>
<dbReference type="GO" id="GO:0006281">
    <property type="term" value="P:DNA repair"/>
    <property type="evidence" value="ECO:0007669"/>
    <property type="project" value="TreeGrafter"/>
</dbReference>
<organism evidence="1 2">
    <name type="scientific">Oceanisphaera psychrotolerans</name>
    <dbReference type="NCBI Taxonomy" id="1414654"/>
    <lineage>
        <taxon>Bacteria</taxon>
        <taxon>Pseudomonadati</taxon>
        <taxon>Pseudomonadota</taxon>
        <taxon>Gammaproteobacteria</taxon>
        <taxon>Aeromonadales</taxon>
        <taxon>Aeromonadaceae</taxon>
        <taxon>Oceanisphaera</taxon>
    </lineage>
</organism>
<keyword evidence="1" id="KW-0378">Hydrolase</keyword>
<dbReference type="PANTHER" id="PTHR43434">
    <property type="entry name" value="PHOSPHOGLYCOLATE PHOSPHATASE"/>
    <property type="match status" value="1"/>
</dbReference>
<dbReference type="Pfam" id="PF13419">
    <property type="entry name" value="HAD_2"/>
    <property type="match status" value="1"/>
</dbReference>
<dbReference type="Gene3D" id="3.40.50.1000">
    <property type="entry name" value="HAD superfamily/HAD-like"/>
    <property type="match status" value="1"/>
</dbReference>
<dbReference type="RefSeq" id="WP_071474137.1">
    <property type="nucleotide sequence ID" value="NZ_MDKE01000069.1"/>
</dbReference>
<name>A0A1J4QBI6_9GAMM</name>
<protein>
    <submittedName>
        <fullName evidence="1">HAD family hydrolase</fullName>
    </submittedName>
</protein>
<reference evidence="1 2" key="1">
    <citation type="submission" date="2016-07" db="EMBL/GenBank/DDBJ databases">
        <title>Draft Genome Sequence of Oceanisphaera psychrotolerans, isolated from coastal sediment samples.</title>
        <authorList>
            <person name="Zhuo S."/>
            <person name="Ruan Z."/>
        </authorList>
    </citation>
    <scope>NUCLEOTIDE SEQUENCE [LARGE SCALE GENOMIC DNA]</scope>
    <source>
        <strain evidence="1 2">LAM-WHM-ZC</strain>
    </source>
</reference>
<dbReference type="SFLD" id="SFLDG01129">
    <property type="entry name" value="C1.5:_HAD__Beta-PGM__Phosphata"/>
    <property type="match status" value="1"/>
</dbReference>
<dbReference type="NCBIfam" id="TIGR01509">
    <property type="entry name" value="HAD-SF-IA-v3"/>
    <property type="match status" value="1"/>
</dbReference>
<dbReference type="NCBIfam" id="TIGR01549">
    <property type="entry name" value="HAD-SF-IA-v1"/>
    <property type="match status" value="1"/>
</dbReference>
<dbReference type="InterPro" id="IPR006439">
    <property type="entry name" value="HAD-SF_hydro_IA"/>
</dbReference>
<accession>A0A1J4QBI6</accession>
<dbReference type="InterPro" id="IPR050155">
    <property type="entry name" value="HAD-like_hydrolase_sf"/>
</dbReference>
<evidence type="ECO:0000313" key="2">
    <source>
        <dbReference type="Proteomes" id="UP000243073"/>
    </source>
</evidence>